<evidence type="ECO:0000313" key="3">
    <source>
        <dbReference type="EMBL" id="SES94949.1"/>
    </source>
</evidence>
<dbReference type="GeneID" id="93277921"/>
<protein>
    <recommendedName>
        <fullName evidence="5">Tetratricopeptide repeat protein</fullName>
    </recommendedName>
</protein>
<name>A0A1I0AKX1_9FIRM</name>
<feature type="coiled-coil region" evidence="1">
    <location>
        <begin position="148"/>
        <end position="175"/>
    </location>
</feature>
<accession>A0A1I0AKX1</accession>
<evidence type="ECO:0000256" key="2">
    <source>
        <dbReference type="SAM" id="Phobius"/>
    </source>
</evidence>
<feature type="transmembrane region" description="Helical" evidence="2">
    <location>
        <begin position="38"/>
        <end position="56"/>
    </location>
</feature>
<dbReference type="RefSeq" id="WP_092360363.1">
    <property type="nucleotide sequence ID" value="NZ_DAINWJ010000045.1"/>
</dbReference>
<reference evidence="4" key="1">
    <citation type="submission" date="2016-10" db="EMBL/GenBank/DDBJ databases">
        <authorList>
            <person name="Varghese N."/>
            <person name="Submissions S."/>
        </authorList>
    </citation>
    <scope>NUCLEOTIDE SEQUENCE [LARGE SCALE GENOMIC DNA]</scope>
    <source>
        <strain evidence="4">NLAE-zl-G277</strain>
    </source>
</reference>
<dbReference type="STRING" id="460384.SAMN05216313_10193"/>
<evidence type="ECO:0008006" key="5">
    <source>
        <dbReference type="Google" id="ProtNLM"/>
    </source>
</evidence>
<keyword evidence="1" id="KW-0175">Coiled coil</keyword>
<keyword evidence="2" id="KW-0812">Transmembrane</keyword>
<keyword evidence="2" id="KW-0472">Membrane</keyword>
<proteinExistence type="predicted"/>
<dbReference type="EMBL" id="FOIM01000001">
    <property type="protein sequence ID" value="SES94949.1"/>
    <property type="molecule type" value="Genomic_DNA"/>
</dbReference>
<keyword evidence="4" id="KW-1185">Reference proteome</keyword>
<organism evidence="3 4">
    <name type="scientific">Enterocloster lavalensis</name>
    <dbReference type="NCBI Taxonomy" id="460384"/>
    <lineage>
        <taxon>Bacteria</taxon>
        <taxon>Bacillati</taxon>
        <taxon>Bacillota</taxon>
        <taxon>Clostridia</taxon>
        <taxon>Lachnospirales</taxon>
        <taxon>Lachnospiraceae</taxon>
        <taxon>Enterocloster</taxon>
    </lineage>
</organism>
<gene>
    <name evidence="3" type="ORF">SAMN05216313_10193</name>
</gene>
<sequence>MSNCYQLTRWIKYGGMAVGAAAGALFCLGGTGHLVVRILYGVLIFAVVGVISFAVAQYGSLNRMNRDLALLNRDLDPEAFLREFEPAARRCRRDTIQGIMAWVYVSSGYSALGEWETALKLLDSLKPELLKNRGQAALGLVLNQKFQCQYARSDLEGAKETLEQLRELAVQMQGRQPAVAKNLSYNARLFGEYLSFAGGGPVDTEYLEEEIRLSASPLHQQQVCMVLADVYHSRGQFGDERRLLTEVCAHGGRLKLRETARQRLDQMEREDRAGEE</sequence>
<dbReference type="AlphaFoldDB" id="A0A1I0AKX1"/>
<evidence type="ECO:0000313" key="4">
    <source>
        <dbReference type="Proteomes" id="UP000198508"/>
    </source>
</evidence>
<keyword evidence="2" id="KW-1133">Transmembrane helix</keyword>
<feature type="transmembrane region" description="Helical" evidence="2">
    <location>
        <begin position="12"/>
        <end position="32"/>
    </location>
</feature>
<evidence type="ECO:0000256" key="1">
    <source>
        <dbReference type="SAM" id="Coils"/>
    </source>
</evidence>
<dbReference type="Proteomes" id="UP000198508">
    <property type="component" value="Unassembled WGS sequence"/>
</dbReference>